<dbReference type="SUPFAM" id="SSF48208">
    <property type="entry name" value="Six-hairpin glycosidases"/>
    <property type="match status" value="1"/>
</dbReference>
<proteinExistence type="predicted"/>
<name>A0AAN6W6S3_9PEZI</name>
<dbReference type="PANTHER" id="PTHR47791:SF3">
    <property type="entry name" value="MEIOTICALLY UP-REGULATED GENE 191 PROTEIN"/>
    <property type="match status" value="1"/>
</dbReference>
<sequence>MARGATAMATYDPQWELVVWSMSASPCAKRPSPLLHQDNTASTLNLSYTPLSHRALTNLLSYSLSTDTTRIPVSDSLRPQNPVSAITLVAARKWLLQIRHVCSIYPPPASYSTDDTGWYALALLLTYDPTHNTTYLDTTKKDEECMWQYWSNSACNGGLIQDIKYNSYKNAISNELHIALTVGIYLHTHESTYLSKARTAWNRFEKSGVIKQAQSRQ</sequence>
<organism evidence="1 2">
    <name type="scientific">Triangularia setosa</name>
    <dbReference type="NCBI Taxonomy" id="2587417"/>
    <lineage>
        <taxon>Eukaryota</taxon>
        <taxon>Fungi</taxon>
        <taxon>Dikarya</taxon>
        <taxon>Ascomycota</taxon>
        <taxon>Pezizomycotina</taxon>
        <taxon>Sordariomycetes</taxon>
        <taxon>Sordariomycetidae</taxon>
        <taxon>Sordariales</taxon>
        <taxon>Podosporaceae</taxon>
        <taxon>Triangularia</taxon>
    </lineage>
</organism>
<dbReference type="InterPro" id="IPR053169">
    <property type="entry name" value="MUG_Protein"/>
</dbReference>
<evidence type="ECO:0000313" key="1">
    <source>
        <dbReference type="EMBL" id="KAK4175227.1"/>
    </source>
</evidence>
<dbReference type="InterPro" id="IPR005198">
    <property type="entry name" value="Glyco_hydro_76"/>
</dbReference>
<evidence type="ECO:0000313" key="2">
    <source>
        <dbReference type="Proteomes" id="UP001302321"/>
    </source>
</evidence>
<dbReference type="Proteomes" id="UP001302321">
    <property type="component" value="Unassembled WGS sequence"/>
</dbReference>
<dbReference type="PANTHER" id="PTHR47791">
    <property type="entry name" value="MEIOTICALLY UP-REGULATED GENE 191 PROTEIN"/>
    <property type="match status" value="1"/>
</dbReference>
<dbReference type="EMBL" id="MU866243">
    <property type="protein sequence ID" value="KAK4175227.1"/>
    <property type="molecule type" value="Genomic_DNA"/>
</dbReference>
<protein>
    <submittedName>
        <fullName evidence="1">Uncharacterized protein</fullName>
    </submittedName>
</protein>
<comment type="caution">
    <text evidence="1">The sequence shown here is derived from an EMBL/GenBank/DDBJ whole genome shotgun (WGS) entry which is preliminary data.</text>
</comment>
<gene>
    <name evidence="1" type="ORF">QBC36DRAFT_312210</name>
</gene>
<accession>A0AAN6W6S3</accession>
<dbReference type="GO" id="GO:0005975">
    <property type="term" value="P:carbohydrate metabolic process"/>
    <property type="evidence" value="ECO:0007669"/>
    <property type="project" value="InterPro"/>
</dbReference>
<dbReference type="AlphaFoldDB" id="A0AAN6W6S3"/>
<keyword evidence="2" id="KW-1185">Reference proteome</keyword>
<dbReference type="InterPro" id="IPR008928">
    <property type="entry name" value="6-hairpin_glycosidase_sf"/>
</dbReference>
<dbReference type="Gene3D" id="1.50.10.20">
    <property type="match status" value="1"/>
</dbReference>
<reference evidence="1" key="2">
    <citation type="submission" date="2023-05" db="EMBL/GenBank/DDBJ databases">
        <authorList>
            <consortium name="Lawrence Berkeley National Laboratory"/>
            <person name="Steindorff A."/>
            <person name="Hensen N."/>
            <person name="Bonometti L."/>
            <person name="Westerberg I."/>
            <person name="Brannstrom I.O."/>
            <person name="Guillou S."/>
            <person name="Cros-Aarteil S."/>
            <person name="Calhoun S."/>
            <person name="Haridas S."/>
            <person name="Kuo A."/>
            <person name="Mondo S."/>
            <person name="Pangilinan J."/>
            <person name="Riley R."/>
            <person name="Labutti K."/>
            <person name="Andreopoulos B."/>
            <person name="Lipzen A."/>
            <person name="Chen C."/>
            <person name="Yanf M."/>
            <person name="Daum C."/>
            <person name="Ng V."/>
            <person name="Clum A."/>
            <person name="Ohm R."/>
            <person name="Martin F."/>
            <person name="Silar P."/>
            <person name="Natvig D."/>
            <person name="Lalanne C."/>
            <person name="Gautier V."/>
            <person name="Ament-Velasquez S.L."/>
            <person name="Kruys A."/>
            <person name="Hutchinson M.I."/>
            <person name="Powell A.J."/>
            <person name="Barry K."/>
            <person name="Miller A.N."/>
            <person name="Grigoriev I.V."/>
            <person name="Debuchy R."/>
            <person name="Gladieux P."/>
            <person name="Thoren M.H."/>
            <person name="Johannesson H."/>
        </authorList>
    </citation>
    <scope>NUCLEOTIDE SEQUENCE</scope>
    <source>
        <strain evidence="1">CBS 892.96</strain>
    </source>
</reference>
<reference evidence="1" key="1">
    <citation type="journal article" date="2023" name="Mol. Phylogenet. Evol.">
        <title>Genome-scale phylogeny and comparative genomics of the fungal order Sordariales.</title>
        <authorList>
            <person name="Hensen N."/>
            <person name="Bonometti L."/>
            <person name="Westerberg I."/>
            <person name="Brannstrom I.O."/>
            <person name="Guillou S."/>
            <person name="Cros-Aarteil S."/>
            <person name="Calhoun S."/>
            <person name="Haridas S."/>
            <person name="Kuo A."/>
            <person name="Mondo S."/>
            <person name="Pangilinan J."/>
            <person name="Riley R."/>
            <person name="LaButti K."/>
            <person name="Andreopoulos B."/>
            <person name="Lipzen A."/>
            <person name="Chen C."/>
            <person name="Yan M."/>
            <person name="Daum C."/>
            <person name="Ng V."/>
            <person name="Clum A."/>
            <person name="Steindorff A."/>
            <person name="Ohm R.A."/>
            <person name="Martin F."/>
            <person name="Silar P."/>
            <person name="Natvig D.O."/>
            <person name="Lalanne C."/>
            <person name="Gautier V."/>
            <person name="Ament-Velasquez S.L."/>
            <person name="Kruys A."/>
            <person name="Hutchinson M.I."/>
            <person name="Powell A.J."/>
            <person name="Barry K."/>
            <person name="Miller A.N."/>
            <person name="Grigoriev I.V."/>
            <person name="Debuchy R."/>
            <person name="Gladieux P."/>
            <person name="Hiltunen Thoren M."/>
            <person name="Johannesson H."/>
        </authorList>
    </citation>
    <scope>NUCLEOTIDE SEQUENCE</scope>
    <source>
        <strain evidence="1">CBS 892.96</strain>
    </source>
</reference>
<dbReference type="Pfam" id="PF03663">
    <property type="entry name" value="Glyco_hydro_76"/>
    <property type="match status" value="1"/>
</dbReference>